<accession>K9WBJ4</accession>
<dbReference type="EMBL" id="CP003630">
    <property type="protein sequence ID" value="AFZ17129.1"/>
    <property type="molecule type" value="Genomic_DNA"/>
</dbReference>
<sequence length="135" mass="15734">MLAISNELLSTALNSMKLSSPLKAQNQWPTFEDILQNLHAQGIYIHSEQLAEFMLGHGLPVHLRYVPAHLRSKAMEVNQNYQGDMVLEVEESNSPCWDFSWMENIQKPFIHDSLGDRTDWIEDIEQPSWDYSWMK</sequence>
<dbReference type="eggNOG" id="ENOG50330EZ">
    <property type="taxonomic scope" value="Bacteria"/>
</dbReference>
<keyword evidence="2" id="KW-1185">Reference proteome</keyword>
<dbReference type="HOGENOM" id="CLU_1883378_0_0_3"/>
<proteinExistence type="predicted"/>
<organism evidence="1 2">
    <name type="scientific">Allocoleopsis franciscana PCC 7113</name>
    <dbReference type="NCBI Taxonomy" id="1173027"/>
    <lineage>
        <taxon>Bacteria</taxon>
        <taxon>Bacillati</taxon>
        <taxon>Cyanobacteriota</taxon>
        <taxon>Cyanophyceae</taxon>
        <taxon>Coleofasciculales</taxon>
        <taxon>Coleofasciculaceae</taxon>
        <taxon>Allocoleopsis</taxon>
        <taxon>Allocoleopsis franciscana</taxon>
    </lineage>
</organism>
<evidence type="ECO:0000313" key="2">
    <source>
        <dbReference type="Proteomes" id="UP000010471"/>
    </source>
</evidence>
<reference evidence="1 2" key="1">
    <citation type="submission" date="2012-06" db="EMBL/GenBank/DDBJ databases">
        <title>Finished chromosome of genome of Microcoleus sp. PCC 7113.</title>
        <authorList>
            <consortium name="US DOE Joint Genome Institute"/>
            <person name="Gugger M."/>
            <person name="Coursin T."/>
            <person name="Rippka R."/>
            <person name="Tandeau De Marsac N."/>
            <person name="Huntemann M."/>
            <person name="Wei C.-L."/>
            <person name="Han J."/>
            <person name="Detter J.C."/>
            <person name="Han C."/>
            <person name="Tapia R."/>
            <person name="Chen A."/>
            <person name="Kyrpides N."/>
            <person name="Mavromatis K."/>
            <person name="Markowitz V."/>
            <person name="Szeto E."/>
            <person name="Ivanova N."/>
            <person name="Pagani I."/>
            <person name="Pati A."/>
            <person name="Goodwin L."/>
            <person name="Nordberg H.P."/>
            <person name="Cantor M.N."/>
            <person name="Hua S.X."/>
            <person name="Woyke T."/>
            <person name="Kerfeld C.A."/>
        </authorList>
    </citation>
    <scope>NUCLEOTIDE SEQUENCE [LARGE SCALE GENOMIC DNA]</scope>
    <source>
        <strain evidence="1 2">PCC 7113</strain>
    </source>
</reference>
<dbReference type="Proteomes" id="UP000010471">
    <property type="component" value="Chromosome"/>
</dbReference>
<name>K9WBJ4_9CYAN</name>
<dbReference type="AlphaFoldDB" id="K9WBJ4"/>
<evidence type="ECO:0000313" key="1">
    <source>
        <dbReference type="EMBL" id="AFZ17129.1"/>
    </source>
</evidence>
<gene>
    <name evidence="1" type="ORF">Mic7113_1239</name>
</gene>
<dbReference type="STRING" id="1173027.Mic7113_1239"/>
<dbReference type="KEGG" id="mic:Mic7113_1239"/>
<protein>
    <submittedName>
        <fullName evidence="1">Uncharacterized protein</fullName>
    </submittedName>
</protein>